<feature type="domain" description="Microcystin LR degradation protein MlrC N-terminal" evidence="1">
    <location>
        <begin position="3"/>
        <end position="223"/>
    </location>
</feature>
<evidence type="ECO:0000313" key="2">
    <source>
        <dbReference type="EMBL" id="SVD88149.1"/>
    </source>
</evidence>
<dbReference type="Pfam" id="PF07364">
    <property type="entry name" value="DUF1485"/>
    <property type="match status" value="1"/>
</dbReference>
<name>A0A382YYX4_9ZZZZ</name>
<proteinExistence type="predicted"/>
<gene>
    <name evidence="2" type="ORF">METZ01_LOCUS441003</name>
</gene>
<protein>
    <recommendedName>
        <fullName evidence="1">Microcystin LR degradation protein MlrC N-terminal domain-containing protein</fullName>
    </recommendedName>
</protein>
<dbReference type="AlphaFoldDB" id="A0A382YYX4"/>
<accession>A0A382YYX4</accession>
<reference evidence="2" key="1">
    <citation type="submission" date="2018-05" db="EMBL/GenBank/DDBJ databases">
        <authorList>
            <person name="Lanie J.A."/>
            <person name="Ng W.-L."/>
            <person name="Kazmierczak K.M."/>
            <person name="Andrzejewski T.M."/>
            <person name="Davidsen T.M."/>
            <person name="Wayne K.J."/>
            <person name="Tettelin H."/>
            <person name="Glass J.I."/>
            <person name="Rusch D."/>
            <person name="Podicherti R."/>
            <person name="Tsui H.-C.T."/>
            <person name="Winkler M.E."/>
        </authorList>
    </citation>
    <scope>NUCLEOTIDE SEQUENCE</scope>
</reference>
<dbReference type="EMBL" id="UINC01179461">
    <property type="protein sequence ID" value="SVD88149.1"/>
    <property type="molecule type" value="Genomic_DNA"/>
</dbReference>
<feature type="non-terminal residue" evidence="2">
    <location>
        <position position="227"/>
    </location>
</feature>
<organism evidence="2">
    <name type="scientific">marine metagenome</name>
    <dbReference type="NCBI Taxonomy" id="408172"/>
    <lineage>
        <taxon>unclassified sequences</taxon>
        <taxon>metagenomes</taxon>
        <taxon>ecological metagenomes</taxon>
    </lineage>
</organism>
<sequence length="227" mass="25092">MYKILVAECKQEISTFNPVETQYEDFSINRGEELFSAHRGIESEIGGAIEVFSERDDVELLPLWGARANSSGSLAQAGFDRLATEFEQSLIAAKAGADAFYFSMHGAMGCTEELDPEGFLLQVARRIFGPQIPIMISLDLHGILTQRMLDNCDALTIYHTYPHVDLASTGERAARLLLRILDEDLKPTIARVVVPVLVRGDELKTETGVYGESIRRAQQLEQSGSAL</sequence>
<dbReference type="InterPro" id="IPR015995">
    <property type="entry name" value="MlrC_N"/>
</dbReference>
<evidence type="ECO:0000259" key="1">
    <source>
        <dbReference type="Pfam" id="PF07364"/>
    </source>
</evidence>